<dbReference type="SUPFAM" id="SSF52402">
    <property type="entry name" value="Adenine nucleotide alpha hydrolases-like"/>
    <property type="match status" value="1"/>
</dbReference>
<proteinExistence type="predicted"/>
<reference evidence="2" key="1">
    <citation type="submission" date="2022-10" db="EMBL/GenBank/DDBJ databases">
        <title>Comparative genomics and taxonomic characterization of three novel marine species of genus Reichenbachiella exhibiting antioxidant and polysaccharide degradation activities.</title>
        <authorList>
            <person name="Muhammad N."/>
            <person name="Lee Y.-J."/>
            <person name="Ko J."/>
            <person name="Kim S.-G."/>
        </authorList>
    </citation>
    <scope>NUCLEOTIDE SEQUENCE</scope>
    <source>
        <strain evidence="2">Wsw4-B4</strain>
    </source>
</reference>
<sequence>MTQTPIAISWSGGKDSSMMLHQLMNDEQYEIVELHTAISSETGRVSMHGVSQELIRAQAESIGLPIHFISIEPASTNANYEKALNQYYSNLKSQGIHHIGFGDIFLEDLKAYRDQLLHDNGLIGIYPLWKKETKDLANYFLDQNFKTLICCAKQSLFPESICGKTYSQAMLEAFDTQVDPCGENGEFHSYAFDGPIFNTPISITVNETIVHTYEHKLKSGEEVKTAFEFADLTLAKRAVV</sequence>
<dbReference type="Gene3D" id="3.90.1490.10">
    <property type="entry name" value="putative n-type atp pyrophosphatase, domain 2"/>
    <property type="match status" value="1"/>
</dbReference>
<keyword evidence="3" id="KW-1185">Reference proteome</keyword>
<evidence type="ECO:0000313" key="3">
    <source>
        <dbReference type="Proteomes" id="UP001062165"/>
    </source>
</evidence>
<organism evidence="2 3">
    <name type="scientific">Reichenbachiella carrageenanivorans</name>
    <dbReference type="NCBI Taxonomy" id="2979869"/>
    <lineage>
        <taxon>Bacteria</taxon>
        <taxon>Pseudomonadati</taxon>
        <taxon>Bacteroidota</taxon>
        <taxon>Cytophagia</taxon>
        <taxon>Cytophagales</taxon>
        <taxon>Reichenbachiellaceae</taxon>
        <taxon>Reichenbachiella</taxon>
    </lineage>
</organism>
<dbReference type="EMBL" id="CP106735">
    <property type="protein sequence ID" value="UXX78080.1"/>
    <property type="molecule type" value="Genomic_DNA"/>
</dbReference>
<accession>A0ABY6D2L5</accession>
<evidence type="ECO:0000313" key="2">
    <source>
        <dbReference type="EMBL" id="UXX78080.1"/>
    </source>
</evidence>
<evidence type="ECO:0000259" key="1">
    <source>
        <dbReference type="Pfam" id="PF01902"/>
    </source>
</evidence>
<dbReference type="Pfam" id="PF01902">
    <property type="entry name" value="Diphthami_syn_2"/>
    <property type="match status" value="1"/>
</dbReference>
<keyword evidence="2" id="KW-0547">Nucleotide-binding</keyword>
<protein>
    <submittedName>
        <fullName evidence="2">ATP-binding protein</fullName>
    </submittedName>
</protein>
<keyword evidence="2" id="KW-0067">ATP-binding</keyword>
<dbReference type="InterPro" id="IPR014729">
    <property type="entry name" value="Rossmann-like_a/b/a_fold"/>
</dbReference>
<name>A0ABY6D2L5_9BACT</name>
<dbReference type="GO" id="GO:0005524">
    <property type="term" value="F:ATP binding"/>
    <property type="evidence" value="ECO:0007669"/>
    <property type="project" value="UniProtKB-KW"/>
</dbReference>
<feature type="domain" description="Diphthamide synthase" evidence="1">
    <location>
        <begin position="7"/>
        <end position="210"/>
    </location>
</feature>
<gene>
    <name evidence="2" type="ORF">N7E81_12000</name>
</gene>
<dbReference type="InterPro" id="IPR002761">
    <property type="entry name" value="Diphthami_syn_dom"/>
</dbReference>
<dbReference type="Gene3D" id="3.40.50.620">
    <property type="entry name" value="HUPs"/>
    <property type="match status" value="1"/>
</dbReference>
<dbReference type="Proteomes" id="UP001062165">
    <property type="component" value="Chromosome"/>
</dbReference>
<dbReference type="RefSeq" id="WP_263049826.1">
    <property type="nucleotide sequence ID" value="NZ_CP106735.1"/>
</dbReference>